<sequence length="75" mass="8470">MKHEIWFEKVGLSYIPCHWKGFAVMGAVILPTLCATFVGQWALDRFGYGSVDWLAFPTFFIPALVLLLGIAKRHS</sequence>
<name>A0A085K3T9_SPHYA</name>
<reference evidence="1 2" key="1">
    <citation type="submission" date="2018-10" db="EMBL/GenBank/DDBJ databases">
        <title>Characterization and genome analysis of a novel bacterium Sphingobium yanoikuyae SJTF8 capable of degrading PAHs.</title>
        <authorList>
            <person name="Yin C."/>
            <person name="Xiong W."/>
            <person name="Liang R."/>
        </authorList>
    </citation>
    <scope>NUCLEOTIDE SEQUENCE [LARGE SCALE GENOMIC DNA]</scope>
    <source>
        <strain evidence="1 2">SJTF8</strain>
    </source>
</reference>
<organism evidence="1 2">
    <name type="scientific">Sphingobium yanoikuyae</name>
    <name type="common">Sphingomonas yanoikuyae</name>
    <dbReference type="NCBI Taxonomy" id="13690"/>
    <lineage>
        <taxon>Bacteria</taxon>
        <taxon>Pseudomonadati</taxon>
        <taxon>Pseudomonadota</taxon>
        <taxon>Alphaproteobacteria</taxon>
        <taxon>Sphingomonadales</taxon>
        <taxon>Sphingomonadaceae</taxon>
        <taxon>Sphingobium</taxon>
    </lineage>
</organism>
<gene>
    <name evidence="1" type="ORF">EBF16_27985</name>
</gene>
<dbReference type="AlphaFoldDB" id="A0A085K3T9"/>
<evidence type="ECO:0000313" key="2">
    <source>
        <dbReference type="Proteomes" id="UP000280708"/>
    </source>
</evidence>
<proteinExistence type="predicted"/>
<dbReference type="EMBL" id="CP033230">
    <property type="protein sequence ID" value="AYO80835.1"/>
    <property type="molecule type" value="Genomic_DNA"/>
</dbReference>
<protein>
    <submittedName>
        <fullName evidence="1">Uncharacterized protein</fullName>
    </submittedName>
</protein>
<dbReference type="Proteomes" id="UP000280708">
    <property type="component" value="Chromosome"/>
</dbReference>
<accession>A0A085K3T9</accession>
<dbReference type="RefSeq" id="WP_037509848.1">
    <property type="nucleotide sequence ID" value="NZ_CAIGKD010000009.1"/>
</dbReference>
<evidence type="ECO:0000313" key="1">
    <source>
        <dbReference type="EMBL" id="AYO80835.1"/>
    </source>
</evidence>